<dbReference type="PANTHER" id="PTHR23092">
    <property type="entry name" value="POLY(A) RNA POLYMERASE"/>
    <property type="match status" value="1"/>
</dbReference>
<dbReference type="EnsemblProtists" id="EOD39641">
    <property type="protein sequence ID" value="EOD39641"/>
    <property type="gene ID" value="EMIHUDRAFT_200200"/>
</dbReference>
<dbReference type="SUPFAM" id="SSF81631">
    <property type="entry name" value="PAP/OAS1 substrate-binding domain"/>
    <property type="match status" value="1"/>
</dbReference>
<dbReference type="InterPro" id="IPR043519">
    <property type="entry name" value="NT_sf"/>
</dbReference>
<proteinExistence type="predicted"/>
<dbReference type="RefSeq" id="XP_005792070.1">
    <property type="nucleotide sequence ID" value="XM_005792013.1"/>
</dbReference>
<dbReference type="GO" id="GO:1990817">
    <property type="term" value="F:poly(A) RNA polymerase activity"/>
    <property type="evidence" value="ECO:0007669"/>
    <property type="project" value="InterPro"/>
</dbReference>
<dbReference type="GeneID" id="17284912"/>
<accession>A0A0D3KV56</accession>
<dbReference type="InterPro" id="IPR045862">
    <property type="entry name" value="Trf4-like"/>
</dbReference>
<reference evidence="1" key="2">
    <citation type="submission" date="2024-10" db="UniProtKB">
        <authorList>
            <consortium name="EnsemblProtists"/>
        </authorList>
    </citation>
    <scope>IDENTIFICATION</scope>
</reference>
<dbReference type="HOGENOM" id="CLU_2054119_0_0_1"/>
<dbReference type="STRING" id="2903.R1FVC8"/>
<dbReference type="Gene3D" id="3.30.460.10">
    <property type="entry name" value="Beta Polymerase, domain 2"/>
    <property type="match status" value="1"/>
</dbReference>
<dbReference type="GO" id="GO:0043634">
    <property type="term" value="P:polyadenylation-dependent ncRNA catabolic process"/>
    <property type="evidence" value="ECO:0007669"/>
    <property type="project" value="TreeGrafter"/>
</dbReference>
<organism evidence="1 2">
    <name type="scientific">Emiliania huxleyi (strain CCMP1516)</name>
    <dbReference type="NCBI Taxonomy" id="280463"/>
    <lineage>
        <taxon>Eukaryota</taxon>
        <taxon>Haptista</taxon>
        <taxon>Haptophyta</taxon>
        <taxon>Prymnesiophyceae</taxon>
        <taxon>Isochrysidales</taxon>
        <taxon>Noelaerhabdaceae</taxon>
        <taxon>Emiliania</taxon>
    </lineage>
</organism>
<sequence>MRALLRDGVALGYPRSPEVVRARVPILKYTDAASRAAVDVCIDQEGGPRGSAWVRGRLRARPELRPLLLAVKLLLRRHGLSETYTGGVGSYLLFVMAERMRDPLCASVDLGAKCFRWRAAVARRRG</sequence>
<dbReference type="GO" id="GO:0003729">
    <property type="term" value="F:mRNA binding"/>
    <property type="evidence" value="ECO:0007669"/>
    <property type="project" value="TreeGrafter"/>
</dbReference>
<dbReference type="eggNOG" id="KOG1906">
    <property type="taxonomic scope" value="Eukaryota"/>
</dbReference>
<reference evidence="2" key="1">
    <citation type="journal article" date="2013" name="Nature">
        <title>Pan genome of the phytoplankton Emiliania underpins its global distribution.</title>
        <authorList>
            <person name="Read B.A."/>
            <person name="Kegel J."/>
            <person name="Klute M.J."/>
            <person name="Kuo A."/>
            <person name="Lefebvre S.C."/>
            <person name="Maumus F."/>
            <person name="Mayer C."/>
            <person name="Miller J."/>
            <person name="Monier A."/>
            <person name="Salamov A."/>
            <person name="Young J."/>
            <person name="Aguilar M."/>
            <person name="Claverie J.M."/>
            <person name="Frickenhaus S."/>
            <person name="Gonzalez K."/>
            <person name="Herman E.K."/>
            <person name="Lin Y.C."/>
            <person name="Napier J."/>
            <person name="Ogata H."/>
            <person name="Sarno A.F."/>
            <person name="Shmutz J."/>
            <person name="Schroeder D."/>
            <person name="de Vargas C."/>
            <person name="Verret F."/>
            <person name="von Dassow P."/>
            <person name="Valentin K."/>
            <person name="Van de Peer Y."/>
            <person name="Wheeler G."/>
            <person name="Dacks J.B."/>
            <person name="Delwiche C.F."/>
            <person name="Dyhrman S.T."/>
            <person name="Glockner G."/>
            <person name="John U."/>
            <person name="Richards T."/>
            <person name="Worden A.Z."/>
            <person name="Zhang X."/>
            <person name="Grigoriev I.V."/>
            <person name="Allen A.E."/>
            <person name="Bidle K."/>
            <person name="Borodovsky M."/>
            <person name="Bowler C."/>
            <person name="Brownlee C."/>
            <person name="Cock J.M."/>
            <person name="Elias M."/>
            <person name="Gladyshev V.N."/>
            <person name="Groth M."/>
            <person name="Guda C."/>
            <person name="Hadaegh A."/>
            <person name="Iglesias-Rodriguez M.D."/>
            <person name="Jenkins J."/>
            <person name="Jones B.M."/>
            <person name="Lawson T."/>
            <person name="Leese F."/>
            <person name="Lindquist E."/>
            <person name="Lobanov A."/>
            <person name="Lomsadze A."/>
            <person name="Malik S.B."/>
            <person name="Marsh M.E."/>
            <person name="Mackinder L."/>
            <person name="Mock T."/>
            <person name="Mueller-Roeber B."/>
            <person name="Pagarete A."/>
            <person name="Parker M."/>
            <person name="Probert I."/>
            <person name="Quesneville H."/>
            <person name="Raines C."/>
            <person name="Rensing S.A."/>
            <person name="Riano-Pachon D.M."/>
            <person name="Richier S."/>
            <person name="Rokitta S."/>
            <person name="Shiraiwa Y."/>
            <person name="Soanes D.M."/>
            <person name="van der Giezen M."/>
            <person name="Wahlund T.M."/>
            <person name="Williams B."/>
            <person name="Wilson W."/>
            <person name="Wolfe G."/>
            <person name="Wurch L.L."/>
        </authorList>
    </citation>
    <scope>NUCLEOTIDE SEQUENCE</scope>
</reference>
<name>A0A0D3KV56_EMIH1</name>
<dbReference type="GO" id="GO:0005730">
    <property type="term" value="C:nucleolus"/>
    <property type="evidence" value="ECO:0007669"/>
    <property type="project" value="TreeGrafter"/>
</dbReference>
<dbReference type="KEGG" id="ehx:EMIHUDRAFT_200200"/>
<evidence type="ECO:0000313" key="2">
    <source>
        <dbReference type="Proteomes" id="UP000013827"/>
    </source>
</evidence>
<dbReference type="PANTHER" id="PTHR23092:SF15">
    <property type="entry name" value="INACTIVE NON-CANONICAL POLY(A) RNA POLYMERASE PROTEIN TRF4-2-RELATED"/>
    <property type="match status" value="1"/>
</dbReference>
<evidence type="ECO:0000313" key="1">
    <source>
        <dbReference type="EnsemblProtists" id="EOD39641"/>
    </source>
</evidence>
<dbReference type="GO" id="GO:0031499">
    <property type="term" value="C:TRAMP complex"/>
    <property type="evidence" value="ECO:0007669"/>
    <property type="project" value="TreeGrafter"/>
</dbReference>
<protein>
    <submittedName>
        <fullName evidence="1">Uncharacterized protein</fullName>
    </submittedName>
</protein>
<keyword evidence="2" id="KW-1185">Reference proteome</keyword>
<dbReference type="AlphaFoldDB" id="A0A0D3KV56"/>
<dbReference type="GO" id="GO:0031123">
    <property type="term" value="P:RNA 3'-end processing"/>
    <property type="evidence" value="ECO:0007669"/>
    <property type="project" value="TreeGrafter"/>
</dbReference>
<dbReference type="PaxDb" id="2903-EOD39641"/>
<dbReference type="Proteomes" id="UP000013827">
    <property type="component" value="Unassembled WGS sequence"/>
</dbReference>
<dbReference type="Gene3D" id="1.10.1410.10">
    <property type="match status" value="1"/>
</dbReference>